<accession>A0A085B763</accession>
<keyword evidence="1" id="KW-0175">Coiled coil</keyword>
<reference evidence="3 4" key="1">
    <citation type="submission" date="2014-07" db="EMBL/GenBank/DDBJ databases">
        <title>Epilithonimonas lactis LMG 22401 Genome.</title>
        <authorList>
            <person name="Pipes S.E."/>
            <person name="Stropko S.J."/>
        </authorList>
    </citation>
    <scope>NUCLEOTIDE SEQUENCE [LARGE SCALE GENOMIC DNA]</scope>
    <source>
        <strain evidence="3 4">LMG 24401</strain>
    </source>
</reference>
<dbReference type="RefSeq" id="WP_034978756.1">
    <property type="nucleotide sequence ID" value="NZ_FOFI01000006.1"/>
</dbReference>
<evidence type="ECO:0000313" key="4">
    <source>
        <dbReference type="Proteomes" id="UP000028623"/>
    </source>
</evidence>
<evidence type="ECO:0000313" key="3">
    <source>
        <dbReference type="EMBL" id="KFC18308.1"/>
    </source>
</evidence>
<dbReference type="InterPro" id="IPR050678">
    <property type="entry name" value="DNA_Partitioning_ATPase"/>
</dbReference>
<feature type="domain" description="CobQ/CobB/MinD/ParA nucleotide binding" evidence="2">
    <location>
        <begin position="8"/>
        <end position="154"/>
    </location>
</feature>
<dbReference type="SUPFAM" id="SSF52540">
    <property type="entry name" value="P-loop containing nucleoside triphosphate hydrolases"/>
    <property type="match status" value="1"/>
</dbReference>
<dbReference type="PANTHER" id="PTHR13696:SF99">
    <property type="entry name" value="COBYRINIC ACID AC-DIAMIDE SYNTHASE"/>
    <property type="match status" value="1"/>
</dbReference>
<dbReference type="Pfam" id="PF01656">
    <property type="entry name" value="CbiA"/>
    <property type="match status" value="1"/>
</dbReference>
<dbReference type="Gene3D" id="3.40.50.300">
    <property type="entry name" value="P-loop containing nucleotide triphosphate hydrolases"/>
    <property type="match status" value="1"/>
</dbReference>
<dbReference type="CDD" id="cd02042">
    <property type="entry name" value="ParAB_family"/>
    <property type="match status" value="1"/>
</dbReference>
<dbReference type="AlphaFoldDB" id="A0A085B763"/>
<comment type="caution">
    <text evidence="3">The sequence shown here is derived from an EMBL/GenBank/DDBJ whole genome shotgun (WGS) entry which is preliminary data.</text>
</comment>
<dbReference type="STRING" id="421072.SAMN04488097_3793"/>
<dbReference type="OrthoDB" id="978593at2"/>
<dbReference type="InterPro" id="IPR002586">
    <property type="entry name" value="CobQ/CobB/MinD/ParA_Nub-bd_dom"/>
</dbReference>
<dbReference type="eggNOG" id="COG1192">
    <property type="taxonomic scope" value="Bacteria"/>
</dbReference>
<evidence type="ECO:0000256" key="1">
    <source>
        <dbReference type="SAM" id="Coils"/>
    </source>
</evidence>
<dbReference type="Proteomes" id="UP000028623">
    <property type="component" value="Unassembled WGS sequence"/>
</dbReference>
<keyword evidence="4" id="KW-1185">Reference proteome</keyword>
<sequence>MAKIILSTHQKGGVGKSTLTFNLAANLRTNAKVCIVDMDSQGSLLNIRELSEVPIFSSNDLNSVINSDYDFIFIDTPPYLSDNLEQLCNLSDIIIIPTKAGILDLLAIKSTIQIIKQSNNQDKAIIVFNMVKPNTTLTEEIKNQLVDYDIKVSRKMLSDLVAFSRSVVLNGVEENANAQRQIDNLTKEILTIVAK</sequence>
<evidence type="ECO:0000259" key="2">
    <source>
        <dbReference type="Pfam" id="PF01656"/>
    </source>
</evidence>
<dbReference type="PANTHER" id="PTHR13696">
    <property type="entry name" value="P-LOOP CONTAINING NUCLEOSIDE TRIPHOSPHATE HYDROLASE"/>
    <property type="match status" value="1"/>
</dbReference>
<gene>
    <name evidence="3" type="ORF">IO89_17550</name>
</gene>
<dbReference type="PIRSF" id="PIRSF009320">
    <property type="entry name" value="Nuc_binding_HP_1000"/>
    <property type="match status" value="1"/>
</dbReference>
<organism evidence="3 4">
    <name type="scientific">Epilithonimonas lactis</name>
    <dbReference type="NCBI Taxonomy" id="421072"/>
    <lineage>
        <taxon>Bacteria</taxon>
        <taxon>Pseudomonadati</taxon>
        <taxon>Bacteroidota</taxon>
        <taxon>Flavobacteriia</taxon>
        <taxon>Flavobacteriales</taxon>
        <taxon>Weeksellaceae</taxon>
        <taxon>Chryseobacterium group</taxon>
        <taxon>Epilithonimonas</taxon>
    </lineage>
</organism>
<feature type="coiled-coil region" evidence="1">
    <location>
        <begin position="168"/>
        <end position="195"/>
    </location>
</feature>
<protein>
    <submittedName>
        <fullName evidence="3">Conjugal transfer protein TraA</fullName>
    </submittedName>
</protein>
<dbReference type="InterPro" id="IPR027417">
    <property type="entry name" value="P-loop_NTPase"/>
</dbReference>
<name>A0A085B763_9FLAO</name>
<dbReference type="EMBL" id="JPLY01000007">
    <property type="protein sequence ID" value="KFC18308.1"/>
    <property type="molecule type" value="Genomic_DNA"/>
</dbReference>
<proteinExistence type="predicted"/>